<reference evidence="1" key="1">
    <citation type="submission" date="2019-08" db="EMBL/GenBank/DDBJ databases">
        <authorList>
            <person name="Kucharzyk K."/>
            <person name="Murdoch R.W."/>
            <person name="Higgins S."/>
            <person name="Loffler F."/>
        </authorList>
    </citation>
    <scope>NUCLEOTIDE SEQUENCE</scope>
</reference>
<dbReference type="AlphaFoldDB" id="A0A645F687"/>
<organism evidence="1">
    <name type="scientific">bioreactor metagenome</name>
    <dbReference type="NCBI Taxonomy" id="1076179"/>
    <lineage>
        <taxon>unclassified sequences</taxon>
        <taxon>metagenomes</taxon>
        <taxon>ecological metagenomes</taxon>
    </lineage>
</organism>
<evidence type="ECO:0000313" key="1">
    <source>
        <dbReference type="EMBL" id="MPN09390.1"/>
    </source>
</evidence>
<proteinExistence type="predicted"/>
<dbReference type="EMBL" id="VSSQ01055497">
    <property type="protein sequence ID" value="MPN09390.1"/>
    <property type="molecule type" value="Genomic_DNA"/>
</dbReference>
<comment type="caution">
    <text evidence="1">The sequence shown here is derived from an EMBL/GenBank/DDBJ whole genome shotgun (WGS) entry which is preliminary data.</text>
</comment>
<gene>
    <name evidence="1" type="ORF">SDC9_156680</name>
</gene>
<protein>
    <submittedName>
        <fullName evidence="1">Uncharacterized protein</fullName>
    </submittedName>
</protein>
<accession>A0A645F687</accession>
<name>A0A645F687_9ZZZZ</name>
<sequence>MSEYIISCWTLNVHQTEKHLNVKPQRPCLMIENAEFKVSYKPHIAPLSGNIRIELVSEESVGCDFQPHIDFSGCDIMFSEAVNLLAVTALENACVCQTVNGNTFVAEDKSLAAEIQAQCKCFIQPCGRDFILDMQPCAVP</sequence>